<dbReference type="SMART" id="SM00388">
    <property type="entry name" value="HisKA"/>
    <property type="match status" value="1"/>
</dbReference>
<keyword evidence="7" id="KW-0067">ATP-binding</keyword>
<dbReference type="InterPro" id="IPR029016">
    <property type="entry name" value="GAF-like_dom_sf"/>
</dbReference>
<dbReference type="Gene3D" id="3.30.450.40">
    <property type="match status" value="1"/>
</dbReference>
<dbReference type="Proteomes" id="UP000445000">
    <property type="component" value="Unassembled WGS sequence"/>
</dbReference>
<dbReference type="Pfam" id="PF02518">
    <property type="entry name" value="HATPase_c"/>
    <property type="match status" value="1"/>
</dbReference>
<evidence type="ECO:0000313" key="11">
    <source>
        <dbReference type="Proteomes" id="UP000445000"/>
    </source>
</evidence>
<dbReference type="GO" id="GO:0005524">
    <property type="term" value="F:ATP binding"/>
    <property type="evidence" value="ECO:0007669"/>
    <property type="project" value="UniProtKB-KW"/>
</dbReference>
<dbReference type="InterPro" id="IPR003594">
    <property type="entry name" value="HATPase_dom"/>
</dbReference>
<dbReference type="InterPro" id="IPR036097">
    <property type="entry name" value="HisK_dim/P_sf"/>
</dbReference>
<keyword evidence="11" id="KW-1185">Reference proteome</keyword>
<evidence type="ECO:0000313" key="10">
    <source>
        <dbReference type="EMBL" id="GFE83230.1"/>
    </source>
</evidence>
<dbReference type="InterPro" id="IPR005467">
    <property type="entry name" value="His_kinase_dom"/>
</dbReference>
<evidence type="ECO:0000256" key="8">
    <source>
        <dbReference type="ARBA" id="ARBA00023012"/>
    </source>
</evidence>
<dbReference type="CDD" id="cd00082">
    <property type="entry name" value="HisKA"/>
    <property type="match status" value="1"/>
</dbReference>
<keyword evidence="4" id="KW-0808">Transferase</keyword>
<dbReference type="Pfam" id="PF00512">
    <property type="entry name" value="HisKA"/>
    <property type="match status" value="1"/>
</dbReference>
<name>A0A829YJ31_9GAMM</name>
<dbReference type="SUPFAM" id="SSF55781">
    <property type="entry name" value="GAF domain-like"/>
    <property type="match status" value="1"/>
</dbReference>
<organism evidence="10 11">
    <name type="scientific">Steroidobacter agaridevorans</name>
    <dbReference type="NCBI Taxonomy" id="2695856"/>
    <lineage>
        <taxon>Bacteria</taxon>
        <taxon>Pseudomonadati</taxon>
        <taxon>Pseudomonadota</taxon>
        <taxon>Gammaproteobacteria</taxon>
        <taxon>Steroidobacterales</taxon>
        <taxon>Steroidobacteraceae</taxon>
        <taxon>Steroidobacter</taxon>
    </lineage>
</organism>
<dbReference type="Gene3D" id="3.30.565.10">
    <property type="entry name" value="Histidine kinase-like ATPase, C-terminal domain"/>
    <property type="match status" value="1"/>
</dbReference>
<gene>
    <name evidence="10" type="ORF">GCM10011487_52300</name>
</gene>
<dbReference type="SMART" id="SM00065">
    <property type="entry name" value="GAF"/>
    <property type="match status" value="1"/>
</dbReference>
<dbReference type="EC" id="2.7.13.3" evidence="2"/>
<dbReference type="PANTHER" id="PTHR42878">
    <property type="entry name" value="TWO-COMPONENT HISTIDINE KINASE"/>
    <property type="match status" value="1"/>
</dbReference>
<dbReference type="InterPro" id="IPR003018">
    <property type="entry name" value="GAF"/>
</dbReference>
<dbReference type="EMBL" id="BLJN01000006">
    <property type="protein sequence ID" value="GFE83230.1"/>
    <property type="molecule type" value="Genomic_DNA"/>
</dbReference>
<dbReference type="PANTHER" id="PTHR42878:SF7">
    <property type="entry name" value="SENSOR HISTIDINE KINASE GLRK"/>
    <property type="match status" value="1"/>
</dbReference>
<evidence type="ECO:0000259" key="9">
    <source>
        <dbReference type="PROSITE" id="PS50109"/>
    </source>
</evidence>
<evidence type="ECO:0000256" key="7">
    <source>
        <dbReference type="ARBA" id="ARBA00022840"/>
    </source>
</evidence>
<comment type="catalytic activity">
    <reaction evidence="1">
        <text>ATP + protein L-histidine = ADP + protein N-phospho-L-histidine.</text>
        <dbReference type="EC" id="2.7.13.3"/>
    </reaction>
</comment>
<dbReference type="Pfam" id="PF01590">
    <property type="entry name" value="GAF"/>
    <property type="match status" value="1"/>
</dbReference>
<dbReference type="GO" id="GO:0007234">
    <property type="term" value="P:osmosensory signaling via phosphorelay pathway"/>
    <property type="evidence" value="ECO:0007669"/>
    <property type="project" value="TreeGrafter"/>
</dbReference>
<dbReference type="PRINTS" id="PR00344">
    <property type="entry name" value="BCTRLSENSOR"/>
</dbReference>
<evidence type="ECO:0000256" key="2">
    <source>
        <dbReference type="ARBA" id="ARBA00012438"/>
    </source>
</evidence>
<evidence type="ECO:0000256" key="6">
    <source>
        <dbReference type="ARBA" id="ARBA00022777"/>
    </source>
</evidence>
<dbReference type="GO" id="GO:0000156">
    <property type="term" value="F:phosphorelay response regulator activity"/>
    <property type="evidence" value="ECO:0007669"/>
    <property type="project" value="TreeGrafter"/>
</dbReference>
<dbReference type="GO" id="GO:0000155">
    <property type="term" value="F:phosphorelay sensor kinase activity"/>
    <property type="evidence" value="ECO:0007669"/>
    <property type="project" value="InterPro"/>
</dbReference>
<dbReference type="SUPFAM" id="SSF55874">
    <property type="entry name" value="ATPase domain of HSP90 chaperone/DNA topoisomerase II/histidine kinase"/>
    <property type="match status" value="1"/>
</dbReference>
<comment type="caution">
    <text evidence="10">The sequence shown here is derived from an EMBL/GenBank/DDBJ whole genome shotgun (WGS) entry which is preliminary data.</text>
</comment>
<accession>A0A829YJ31</accession>
<dbReference type="InterPro" id="IPR003661">
    <property type="entry name" value="HisK_dim/P_dom"/>
</dbReference>
<keyword evidence="5" id="KW-0547">Nucleotide-binding</keyword>
<dbReference type="SUPFAM" id="SSF47384">
    <property type="entry name" value="Homodimeric domain of signal transducing histidine kinase"/>
    <property type="match status" value="1"/>
</dbReference>
<evidence type="ECO:0000256" key="5">
    <source>
        <dbReference type="ARBA" id="ARBA00022741"/>
    </source>
</evidence>
<dbReference type="Gene3D" id="1.10.287.130">
    <property type="match status" value="1"/>
</dbReference>
<feature type="domain" description="Histidine kinase" evidence="9">
    <location>
        <begin position="188"/>
        <end position="398"/>
    </location>
</feature>
<dbReference type="InterPro" id="IPR050351">
    <property type="entry name" value="BphY/WalK/GraS-like"/>
</dbReference>
<keyword evidence="8" id="KW-0902">Two-component regulatory system</keyword>
<dbReference type="CDD" id="cd00075">
    <property type="entry name" value="HATPase"/>
    <property type="match status" value="1"/>
</dbReference>
<proteinExistence type="predicted"/>
<evidence type="ECO:0000256" key="4">
    <source>
        <dbReference type="ARBA" id="ARBA00022679"/>
    </source>
</evidence>
<keyword evidence="3" id="KW-0597">Phosphoprotein</keyword>
<evidence type="ECO:0000256" key="3">
    <source>
        <dbReference type="ARBA" id="ARBA00022553"/>
    </source>
</evidence>
<dbReference type="InterPro" id="IPR004358">
    <property type="entry name" value="Sig_transdc_His_kin-like_C"/>
</dbReference>
<dbReference type="InterPro" id="IPR036890">
    <property type="entry name" value="HATPase_C_sf"/>
</dbReference>
<dbReference type="PROSITE" id="PS50109">
    <property type="entry name" value="HIS_KIN"/>
    <property type="match status" value="1"/>
</dbReference>
<dbReference type="GO" id="GO:0030295">
    <property type="term" value="F:protein kinase activator activity"/>
    <property type="evidence" value="ECO:0007669"/>
    <property type="project" value="TreeGrafter"/>
</dbReference>
<dbReference type="SMART" id="SM00387">
    <property type="entry name" value="HATPase_c"/>
    <property type="match status" value="1"/>
</dbReference>
<sequence length="415" mass="45933">MTPPMRVPTEQELQADVARAGRIDAITAMLNVICRVTKMRFAAVARVTEDRWIACQVRDELSIGLEPGGELEIETTICNEIRQHGQAVVIDHVAQDQHFCRHPIPARYGFQSYISLPIVLPDGEFFGTLCALDPLPAKLSNEATVGMFKLFAELVGFHYDAQKKIDANAALLVDERHNSDLREQFIAVLGHDLRNPLAAISAGSRVLMKQQLDDQSQDVLTLMQGCIRRMTGLIDNVLDFARGRLGGGLSLDRNAKEPLEPTLLHVIDELQTAWPDRMIDLSLGALGRVNCDRARVGQLVSNLLSNALLHGAPRTPVRVAARIEDNQLAIDVSNSGEPIPAAVLDKLFYPFVRMSSEPHGLGLGLYIASEIARAHGGSLTATSSPDETRFMFRMRLTEARQERRIRQRTGRIAQQ</sequence>
<reference evidence="11" key="1">
    <citation type="submission" date="2020-01" db="EMBL/GenBank/DDBJ databases">
        <title>'Steroidobacter agaridevorans' sp. nov., agar-degrading bacteria isolated from rhizosphere soils.</title>
        <authorList>
            <person name="Ikenaga M."/>
            <person name="Kataoka M."/>
            <person name="Murouchi A."/>
            <person name="Katsuragi S."/>
            <person name="Sakai M."/>
        </authorList>
    </citation>
    <scope>NUCLEOTIDE SEQUENCE [LARGE SCALE GENOMIC DNA]</scope>
    <source>
        <strain evidence="11">YU21-B</strain>
    </source>
</reference>
<protein>
    <recommendedName>
        <fullName evidence="2">histidine kinase</fullName>
        <ecNumber evidence="2">2.7.13.3</ecNumber>
    </recommendedName>
</protein>
<evidence type="ECO:0000256" key="1">
    <source>
        <dbReference type="ARBA" id="ARBA00000085"/>
    </source>
</evidence>
<keyword evidence="6 10" id="KW-0418">Kinase</keyword>
<dbReference type="AlphaFoldDB" id="A0A829YJ31"/>